<dbReference type="PANTHER" id="PTHR48200">
    <property type="entry name" value="PROTEIN, PUTATIVE-RELATED"/>
    <property type="match status" value="1"/>
</dbReference>
<feature type="compositionally biased region" description="Pro residues" evidence="1">
    <location>
        <begin position="140"/>
        <end position="152"/>
    </location>
</feature>
<dbReference type="AlphaFoldDB" id="A0A0B0PJB9"/>
<dbReference type="Proteomes" id="UP000032142">
    <property type="component" value="Unassembled WGS sequence"/>
</dbReference>
<proteinExistence type="predicted"/>
<gene>
    <name evidence="4" type="ORF">F383_30842</name>
</gene>
<dbReference type="PROSITE" id="PS51257">
    <property type="entry name" value="PROKAR_LIPOPROTEIN"/>
    <property type="match status" value="1"/>
</dbReference>
<dbReference type="InterPro" id="IPR027417">
    <property type="entry name" value="P-loop_NTPase"/>
</dbReference>
<dbReference type="InterPro" id="IPR029033">
    <property type="entry name" value="His_PPase_superfam"/>
</dbReference>
<dbReference type="PANTHER" id="PTHR48200:SF1">
    <property type="entry name" value="AMINOTRANSFERASE-LIKE PLANT MOBILE DOMAIN-CONTAINING PROTEIN"/>
    <property type="match status" value="1"/>
</dbReference>
<dbReference type="GO" id="GO:0005524">
    <property type="term" value="F:ATP binding"/>
    <property type="evidence" value="ECO:0007669"/>
    <property type="project" value="InterPro"/>
</dbReference>
<feature type="domain" description="6-phosphofructo-2-kinase" evidence="2">
    <location>
        <begin position="206"/>
        <end position="287"/>
    </location>
</feature>
<dbReference type="InterPro" id="IPR013079">
    <property type="entry name" value="6Phosfructo_kin"/>
</dbReference>
<evidence type="ECO:0000313" key="5">
    <source>
        <dbReference type="Proteomes" id="UP000032142"/>
    </source>
</evidence>
<dbReference type="Gene3D" id="3.40.50.1240">
    <property type="entry name" value="Phosphoglycerate mutase-like"/>
    <property type="match status" value="1"/>
</dbReference>
<dbReference type="Pfam" id="PF01591">
    <property type="entry name" value="6PF2K"/>
    <property type="match status" value="1"/>
</dbReference>
<dbReference type="Gene3D" id="3.40.50.300">
    <property type="entry name" value="P-loop containing nucleotide triphosphate hydrolases"/>
    <property type="match status" value="1"/>
</dbReference>
<protein>
    <submittedName>
        <fullName evidence="4">6-phosphofructo-2-kinase/fructose-2, 6-bisphosphatase-like protein</fullName>
    </submittedName>
</protein>
<evidence type="ECO:0000256" key="1">
    <source>
        <dbReference type="SAM" id="MobiDB-lite"/>
    </source>
</evidence>
<organism evidence="4 5">
    <name type="scientific">Gossypium arboreum</name>
    <name type="common">Tree cotton</name>
    <name type="synonym">Gossypium nanking</name>
    <dbReference type="NCBI Taxonomy" id="29729"/>
    <lineage>
        <taxon>Eukaryota</taxon>
        <taxon>Viridiplantae</taxon>
        <taxon>Streptophyta</taxon>
        <taxon>Embryophyta</taxon>
        <taxon>Tracheophyta</taxon>
        <taxon>Spermatophyta</taxon>
        <taxon>Magnoliopsida</taxon>
        <taxon>eudicotyledons</taxon>
        <taxon>Gunneridae</taxon>
        <taxon>Pentapetalae</taxon>
        <taxon>rosids</taxon>
        <taxon>malvids</taxon>
        <taxon>Malvales</taxon>
        <taxon>Malvaceae</taxon>
        <taxon>Malvoideae</taxon>
        <taxon>Gossypium</taxon>
    </lineage>
</organism>
<dbReference type="EMBL" id="KN430915">
    <property type="protein sequence ID" value="KHG24997.1"/>
    <property type="molecule type" value="Genomic_DNA"/>
</dbReference>
<feature type="domain" description="DUF7745" evidence="3">
    <location>
        <begin position="7"/>
        <end position="133"/>
    </location>
</feature>
<keyword evidence="5" id="KW-1185">Reference proteome</keyword>
<sequence length="386" mass="43922">MTRSNSYLLDVKVDEHLFRALAQYWNSAYSCFTFGKVDLAPTIEEYTTLLHCPKIQVDRIYSRPANVPAFSKKLMNITGMSEQWVTTWIKQKGDCKCIPWRNLRDLILAHPDVKKRVDVFALSIYGLVIFPKALGHFPTHLPPKTPTGPPGASPSTNLSAASLSPAHPAQKRDYIFHNGKLNGKRHVRPYYFEFVSHVNKRWEGKTIVDLFAQEFRGRSRDYYFCGPDFEAGLQDFTTRLANYEKVYEPVDEGSYIKMIDMASGHGGQIQVNNISGYLPGRIVFFLIVWVKLYLTTFGNCTFVCVMLQDMEGSLRLVNTHLTPRPILLTRHGESRDNVRGRIGGDSVLSDTGEIYMKKLANFVEKRLKSERTASHPIENNSDSKSN</sequence>
<evidence type="ECO:0000259" key="3">
    <source>
        <dbReference type="Pfam" id="PF24924"/>
    </source>
</evidence>
<dbReference type="Pfam" id="PF24924">
    <property type="entry name" value="DUF7745"/>
    <property type="match status" value="1"/>
</dbReference>
<dbReference type="InterPro" id="IPR001345">
    <property type="entry name" value="PG/BPGM_mutase_AS"/>
</dbReference>
<keyword evidence="4" id="KW-0808">Transferase</keyword>
<dbReference type="SUPFAM" id="SSF53254">
    <property type="entry name" value="Phosphoglycerate mutase-like"/>
    <property type="match status" value="1"/>
</dbReference>
<dbReference type="GO" id="GO:0003873">
    <property type="term" value="F:6-phosphofructo-2-kinase activity"/>
    <property type="evidence" value="ECO:0007669"/>
    <property type="project" value="InterPro"/>
</dbReference>
<accession>A0A0B0PJB9</accession>
<evidence type="ECO:0000313" key="4">
    <source>
        <dbReference type="EMBL" id="KHG24997.1"/>
    </source>
</evidence>
<dbReference type="InterPro" id="IPR056647">
    <property type="entry name" value="DUF7745"/>
</dbReference>
<name>A0A0B0PJB9_GOSAR</name>
<feature type="compositionally biased region" description="Low complexity" evidence="1">
    <location>
        <begin position="153"/>
        <end position="163"/>
    </location>
</feature>
<feature type="region of interest" description="Disordered" evidence="1">
    <location>
        <begin position="140"/>
        <end position="163"/>
    </location>
</feature>
<dbReference type="GO" id="GO:0006000">
    <property type="term" value="P:fructose metabolic process"/>
    <property type="evidence" value="ECO:0007669"/>
    <property type="project" value="InterPro"/>
</dbReference>
<reference evidence="5" key="1">
    <citation type="submission" date="2014-09" db="EMBL/GenBank/DDBJ databases">
        <authorList>
            <person name="Mudge J."/>
            <person name="Ramaraj T."/>
            <person name="Lindquist I.E."/>
            <person name="Bharti A.K."/>
            <person name="Sundararajan A."/>
            <person name="Cameron C.T."/>
            <person name="Woodward J.E."/>
            <person name="May G.D."/>
            <person name="Brubaker C."/>
            <person name="Broadhvest J."/>
            <person name="Wilkins T.A."/>
        </authorList>
    </citation>
    <scope>NUCLEOTIDE SEQUENCE</scope>
    <source>
        <strain evidence="5">cv. AKA8401</strain>
    </source>
</reference>
<keyword evidence="4" id="KW-0418">Kinase</keyword>
<evidence type="ECO:0000259" key="2">
    <source>
        <dbReference type="Pfam" id="PF01591"/>
    </source>
</evidence>
<dbReference type="PROSITE" id="PS00175">
    <property type="entry name" value="PG_MUTASE"/>
    <property type="match status" value="1"/>
</dbReference>